<protein>
    <submittedName>
        <fullName evidence="3">Ferrous iron transport protein A</fullName>
    </submittedName>
</protein>
<dbReference type="InterPro" id="IPR008988">
    <property type="entry name" value="Transcriptional_repressor_C"/>
</dbReference>
<name>A0ABX1P1Y4_9CYAN</name>
<gene>
    <name evidence="3" type="ORF">DP116_00035</name>
</gene>
<dbReference type="SUPFAM" id="SSF50037">
    <property type="entry name" value="C-terminal domain of transcriptional repressors"/>
    <property type="match status" value="1"/>
</dbReference>
<proteinExistence type="predicted"/>
<evidence type="ECO:0000313" key="3">
    <source>
        <dbReference type="EMBL" id="NMG17917.1"/>
    </source>
</evidence>
<evidence type="ECO:0000256" key="1">
    <source>
        <dbReference type="ARBA" id="ARBA00023004"/>
    </source>
</evidence>
<evidence type="ECO:0000313" key="4">
    <source>
        <dbReference type="Proteomes" id="UP000718564"/>
    </source>
</evidence>
<dbReference type="SMART" id="SM00899">
    <property type="entry name" value="FeoA"/>
    <property type="match status" value="1"/>
</dbReference>
<sequence length="83" mass="9648">MFSKFHVKGSSLELLKKGERGIIKFCNIKDEKSLQELISMGITPGTFITVEQHFPCFVIRVGERQLTLTREFAQRIYVRIDDE</sequence>
<keyword evidence="4" id="KW-1185">Reference proteome</keyword>
<dbReference type="InterPro" id="IPR007167">
    <property type="entry name" value="Fe-transptr_FeoA-like"/>
</dbReference>
<dbReference type="EMBL" id="QMEB01000001">
    <property type="protein sequence ID" value="NMG17917.1"/>
    <property type="molecule type" value="Genomic_DNA"/>
</dbReference>
<reference evidence="3 4" key="1">
    <citation type="submission" date="2018-06" db="EMBL/GenBank/DDBJ databases">
        <title>Comparative genomics of Brasilonema spp. strains.</title>
        <authorList>
            <person name="Alvarenga D.O."/>
            <person name="Fiore M.F."/>
            <person name="Varani A.M."/>
        </authorList>
    </citation>
    <scope>NUCLEOTIDE SEQUENCE [LARGE SCALE GENOMIC DNA]</scope>
    <source>
        <strain evidence="3 4">SPC951</strain>
    </source>
</reference>
<keyword evidence="1" id="KW-0408">Iron</keyword>
<dbReference type="Proteomes" id="UP000718564">
    <property type="component" value="Unassembled WGS sequence"/>
</dbReference>
<organism evidence="3 4">
    <name type="scientific">Brasilonema bromeliae SPC951</name>
    <dbReference type="NCBI Taxonomy" id="385972"/>
    <lineage>
        <taxon>Bacteria</taxon>
        <taxon>Bacillati</taxon>
        <taxon>Cyanobacteriota</taxon>
        <taxon>Cyanophyceae</taxon>
        <taxon>Nostocales</taxon>
        <taxon>Scytonemataceae</taxon>
        <taxon>Brasilonema</taxon>
        <taxon>Bromeliae group (in: Brasilonema)</taxon>
    </lineage>
</organism>
<dbReference type="RefSeq" id="WP_169153212.1">
    <property type="nucleotide sequence ID" value="NZ_CAWPJE010000193.1"/>
</dbReference>
<feature type="domain" description="Ferrous iron transporter FeoA-like" evidence="2">
    <location>
        <begin position="10"/>
        <end position="80"/>
    </location>
</feature>
<dbReference type="Gene3D" id="2.30.30.90">
    <property type="match status" value="1"/>
</dbReference>
<dbReference type="Pfam" id="PF04023">
    <property type="entry name" value="FeoA"/>
    <property type="match status" value="1"/>
</dbReference>
<comment type="caution">
    <text evidence="3">The sequence shown here is derived from an EMBL/GenBank/DDBJ whole genome shotgun (WGS) entry which is preliminary data.</text>
</comment>
<accession>A0ABX1P1Y4</accession>
<evidence type="ECO:0000259" key="2">
    <source>
        <dbReference type="SMART" id="SM00899"/>
    </source>
</evidence>
<dbReference type="InterPro" id="IPR038157">
    <property type="entry name" value="FeoA_core_dom"/>
</dbReference>